<dbReference type="PANTHER" id="PTHR14604">
    <property type="entry name" value="WD40 REPEAT PF20"/>
    <property type="match status" value="1"/>
</dbReference>
<dbReference type="AlphaFoldDB" id="A0A913ZW99"/>
<dbReference type="InterPro" id="IPR050995">
    <property type="entry name" value="WD-F-box_domain-protein"/>
</dbReference>
<dbReference type="Proteomes" id="UP000887568">
    <property type="component" value="Unplaced"/>
</dbReference>
<evidence type="ECO:0000313" key="2">
    <source>
        <dbReference type="Proteomes" id="UP000887568"/>
    </source>
</evidence>
<dbReference type="OrthoDB" id="538223at2759"/>
<protein>
    <submittedName>
        <fullName evidence="1">Uncharacterized protein</fullName>
    </submittedName>
</protein>
<dbReference type="RefSeq" id="XP_038055933.1">
    <property type="nucleotide sequence ID" value="XM_038200005.1"/>
</dbReference>
<evidence type="ECO:0000313" key="1">
    <source>
        <dbReference type="EnsemblMetazoa" id="XP_038055933.1"/>
    </source>
</evidence>
<dbReference type="SUPFAM" id="SSF50978">
    <property type="entry name" value="WD40 repeat-like"/>
    <property type="match status" value="1"/>
</dbReference>
<accession>A0A913ZW99</accession>
<reference evidence="1" key="1">
    <citation type="submission" date="2022-11" db="UniProtKB">
        <authorList>
            <consortium name="EnsemblMetazoa"/>
        </authorList>
    </citation>
    <scope>IDENTIFICATION</scope>
</reference>
<sequence>MAGMGALVTVSPLPLIRLIAGDWHFNREVRADNDIRVWNAVDGTSRFVFESTSDDTRLVYVDYLDKTVAGAYSDRKIRLWDARSGVCKQTIVSDANDMISCHLGDGIVISAHRGNVMKIWTVESGECIRHFDVPGVHFEDWDPSDSSSIFDYIGELLLATSEFSNIRLFNLDGKFIRGTKSYDAREPTLGIRCLGNKFIASEECSVGGPMYLWNIDNPDVVSS</sequence>
<dbReference type="GeneID" id="119727925"/>
<proteinExistence type="predicted"/>
<dbReference type="InterPro" id="IPR015943">
    <property type="entry name" value="WD40/YVTN_repeat-like_dom_sf"/>
</dbReference>
<dbReference type="Gene3D" id="2.130.10.10">
    <property type="entry name" value="YVTN repeat-like/Quinoprotein amine dehydrogenase"/>
    <property type="match status" value="1"/>
</dbReference>
<name>A0A913ZW99_PATMI</name>
<keyword evidence="2" id="KW-1185">Reference proteome</keyword>
<dbReference type="InterPro" id="IPR036322">
    <property type="entry name" value="WD40_repeat_dom_sf"/>
</dbReference>
<dbReference type="EnsemblMetazoa" id="XM_038200005.1">
    <property type="protein sequence ID" value="XP_038055933.1"/>
    <property type="gene ID" value="LOC119727925"/>
</dbReference>
<dbReference type="PANTHER" id="PTHR14604:SF3">
    <property type="entry name" value="SPERM-ASSOCIATED ANTIGEN 16 PROTEIN"/>
    <property type="match status" value="1"/>
</dbReference>
<organism evidence="1 2">
    <name type="scientific">Patiria miniata</name>
    <name type="common">Bat star</name>
    <name type="synonym">Asterina miniata</name>
    <dbReference type="NCBI Taxonomy" id="46514"/>
    <lineage>
        <taxon>Eukaryota</taxon>
        <taxon>Metazoa</taxon>
        <taxon>Echinodermata</taxon>
        <taxon>Eleutherozoa</taxon>
        <taxon>Asterozoa</taxon>
        <taxon>Asteroidea</taxon>
        <taxon>Valvatacea</taxon>
        <taxon>Valvatida</taxon>
        <taxon>Asterinidae</taxon>
        <taxon>Patiria</taxon>
    </lineage>
</organism>